<reference evidence="2" key="1">
    <citation type="submission" date="2021-01" db="EMBL/GenBank/DDBJ databases">
        <title>Adiantum capillus-veneris genome.</title>
        <authorList>
            <person name="Fang Y."/>
            <person name="Liao Q."/>
        </authorList>
    </citation>
    <scope>NUCLEOTIDE SEQUENCE</scope>
    <source>
        <strain evidence="2">H3</strain>
        <tissue evidence="2">Leaf</tissue>
    </source>
</reference>
<gene>
    <name evidence="2" type="ORF">GOP47_0010530</name>
</gene>
<dbReference type="PANTHER" id="PTHR34675:SF1">
    <property type="entry name" value="PROTEIN TRIGALACTOSYLDIACYLGLYCEROL 2, CHLOROPLASTIC"/>
    <property type="match status" value="1"/>
</dbReference>
<name>A0A9D4UV28_ADICA</name>
<dbReference type="PANTHER" id="PTHR34675">
    <property type="entry name" value="PROTEIN TRIGALACTOSYLDIACYLGLYCEROL 2, CHLOROPLASTIC"/>
    <property type="match status" value="1"/>
</dbReference>
<dbReference type="AlphaFoldDB" id="A0A9D4UV28"/>
<evidence type="ECO:0000313" key="3">
    <source>
        <dbReference type="Proteomes" id="UP000886520"/>
    </source>
</evidence>
<dbReference type="GO" id="GO:0005543">
    <property type="term" value="F:phospholipid binding"/>
    <property type="evidence" value="ECO:0007669"/>
    <property type="project" value="TreeGrafter"/>
</dbReference>
<dbReference type="Proteomes" id="UP000886520">
    <property type="component" value="Chromosome 10"/>
</dbReference>
<evidence type="ECO:0000313" key="2">
    <source>
        <dbReference type="EMBL" id="KAI5074569.1"/>
    </source>
</evidence>
<dbReference type="EMBL" id="JABFUD020000010">
    <property type="protein sequence ID" value="KAI5074569.1"/>
    <property type="molecule type" value="Genomic_DNA"/>
</dbReference>
<dbReference type="InterPro" id="IPR039342">
    <property type="entry name" value="TGD2-like"/>
</dbReference>
<dbReference type="GO" id="GO:0005319">
    <property type="term" value="F:lipid transporter activity"/>
    <property type="evidence" value="ECO:0007669"/>
    <property type="project" value="TreeGrafter"/>
</dbReference>
<organism evidence="2 3">
    <name type="scientific">Adiantum capillus-veneris</name>
    <name type="common">Maidenhair fern</name>
    <dbReference type="NCBI Taxonomy" id="13818"/>
    <lineage>
        <taxon>Eukaryota</taxon>
        <taxon>Viridiplantae</taxon>
        <taxon>Streptophyta</taxon>
        <taxon>Embryophyta</taxon>
        <taxon>Tracheophyta</taxon>
        <taxon>Polypodiopsida</taxon>
        <taxon>Polypodiidae</taxon>
        <taxon>Polypodiales</taxon>
        <taxon>Pteridineae</taxon>
        <taxon>Pteridaceae</taxon>
        <taxon>Vittarioideae</taxon>
        <taxon>Adiantum</taxon>
    </lineage>
</organism>
<protein>
    <submittedName>
        <fullName evidence="2">Uncharacterized protein</fullName>
    </submittedName>
</protein>
<sequence>MDTLIDVTPPNQLPQPTVGPLDPRCSEEGMIVCDRQRLKGEQGVNLDELVGLFTRLAKEVDQIGISQIYSLADRVGKTVEDAKPLLSKVTTLVGELEPLLKDVQNGGLLKELEVLLKVLNDASGDLRMLNDSVLTPENRELLRQSVMTLTKTLKNVESISGDVSGITGDAATRHNLKHLVESLSRLLAN</sequence>
<feature type="region of interest" description="Disordered" evidence="1">
    <location>
        <begin position="1"/>
        <end position="21"/>
    </location>
</feature>
<comment type="caution">
    <text evidence="2">The sequence shown here is derived from an EMBL/GenBank/DDBJ whole genome shotgun (WGS) entry which is preliminary data.</text>
</comment>
<dbReference type="OrthoDB" id="1924069at2759"/>
<evidence type="ECO:0000256" key="1">
    <source>
        <dbReference type="SAM" id="MobiDB-lite"/>
    </source>
</evidence>
<keyword evidence="3" id="KW-1185">Reference proteome</keyword>
<accession>A0A9D4UV28</accession>
<proteinExistence type="predicted"/>
<dbReference type="GO" id="GO:0009706">
    <property type="term" value="C:chloroplast inner membrane"/>
    <property type="evidence" value="ECO:0007669"/>
    <property type="project" value="TreeGrafter"/>
</dbReference>